<proteinExistence type="predicted"/>
<sequence>MGRNRETGGKLFRTFKICGLRQCVRRFTRKFWNILSEADLTLPSIRCGAPIYNTASLPSGSFRPPRFPQTSETRQVWVQIKVKVIMSVLCVVKCSVVLVLCVSSVFHLVSAHHPCGENPLRRLVPLTRILNEVLPDSNRDINSILNLLRLSHQELYRQIEDEWRSYASCVGLVDTGYFKRSNLGAAEENLSQMTSGLDQNTGMSSGVREEMNLLMDILQGAIFDETDGLGVEQASDEQN</sequence>
<gene>
    <name evidence="2" type="ORF">RRG08_045012</name>
</gene>
<organism evidence="2 3">
    <name type="scientific">Elysia crispata</name>
    <name type="common">lettuce slug</name>
    <dbReference type="NCBI Taxonomy" id="231223"/>
    <lineage>
        <taxon>Eukaryota</taxon>
        <taxon>Metazoa</taxon>
        <taxon>Spiralia</taxon>
        <taxon>Lophotrochozoa</taxon>
        <taxon>Mollusca</taxon>
        <taxon>Gastropoda</taxon>
        <taxon>Heterobranchia</taxon>
        <taxon>Euthyneura</taxon>
        <taxon>Panpulmonata</taxon>
        <taxon>Sacoglossa</taxon>
        <taxon>Placobranchoidea</taxon>
        <taxon>Plakobranchidae</taxon>
        <taxon>Elysia</taxon>
    </lineage>
</organism>
<evidence type="ECO:0000256" key="1">
    <source>
        <dbReference type="SAM" id="Phobius"/>
    </source>
</evidence>
<keyword evidence="1" id="KW-0812">Transmembrane</keyword>
<reference evidence="2" key="1">
    <citation type="journal article" date="2023" name="G3 (Bethesda)">
        <title>A reference genome for the long-term kleptoplast-retaining sea slug Elysia crispata morphotype clarki.</title>
        <authorList>
            <person name="Eastman K.E."/>
            <person name="Pendleton A.L."/>
            <person name="Shaikh M.A."/>
            <person name="Suttiyut T."/>
            <person name="Ogas R."/>
            <person name="Tomko P."/>
            <person name="Gavelis G."/>
            <person name="Widhalm J.R."/>
            <person name="Wisecaver J.H."/>
        </authorList>
    </citation>
    <scope>NUCLEOTIDE SEQUENCE</scope>
    <source>
        <strain evidence="2">ECLA1</strain>
    </source>
</reference>
<keyword evidence="1" id="KW-0472">Membrane</keyword>
<feature type="transmembrane region" description="Helical" evidence="1">
    <location>
        <begin position="84"/>
        <end position="109"/>
    </location>
</feature>
<name>A0AAE0Y3V9_9GAST</name>
<comment type="caution">
    <text evidence="2">The sequence shown here is derived from an EMBL/GenBank/DDBJ whole genome shotgun (WGS) entry which is preliminary data.</text>
</comment>
<protein>
    <submittedName>
        <fullName evidence="2">Uncharacterized protein</fullName>
    </submittedName>
</protein>
<accession>A0AAE0Y3V9</accession>
<evidence type="ECO:0000313" key="3">
    <source>
        <dbReference type="Proteomes" id="UP001283361"/>
    </source>
</evidence>
<dbReference type="Proteomes" id="UP001283361">
    <property type="component" value="Unassembled WGS sequence"/>
</dbReference>
<dbReference type="AlphaFoldDB" id="A0AAE0Y3V9"/>
<keyword evidence="1" id="KW-1133">Transmembrane helix</keyword>
<evidence type="ECO:0000313" key="2">
    <source>
        <dbReference type="EMBL" id="KAK3731953.1"/>
    </source>
</evidence>
<keyword evidence="3" id="KW-1185">Reference proteome</keyword>
<dbReference type="EMBL" id="JAWDGP010006982">
    <property type="protein sequence ID" value="KAK3731953.1"/>
    <property type="molecule type" value="Genomic_DNA"/>
</dbReference>